<dbReference type="SUPFAM" id="SSF55961">
    <property type="entry name" value="Bet v1-like"/>
    <property type="match status" value="1"/>
</dbReference>
<feature type="region of interest" description="Disordered" evidence="1">
    <location>
        <begin position="40"/>
        <end position="60"/>
    </location>
</feature>
<evidence type="ECO:0000256" key="1">
    <source>
        <dbReference type="SAM" id="MobiDB-lite"/>
    </source>
</evidence>
<evidence type="ECO:0000313" key="7">
    <source>
        <dbReference type="Proteomes" id="UP000435112"/>
    </source>
</evidence>
<dbReference type="EMBL" id="QXFT01000854">
    <property type="protein sequence ID" value="KAE9334480.1"/>
    <property type="molecule type" value="Genomic_DNA"/>
</dbReference>
<dbReference type="Proteomes" id="UP000429607">
    <property type="component" value="Unassembled WGS sequence"/>
</dbReference>
<protein>
    <submittedName>
        <fullName evidence="4">Uncharacterized protein</fullName>
    </submittedName>
</protein>
<reference evidence="4 6" key="1">
    <citation type="submission" date="2018-08" db="EMBL/GenBank/DDBJ databases">
        <title>Genomic investigation of the strawberry pathogen Phytophthora fragariae indicates pathogenicity is determined by transcriptional variation in three key races.</title>
        <authorList>
            <person name="Adams T.M."/>
            <person name="Armitage A.D."/>
            <person name="Sobczyk M.K."/>
            <person name="Bates H.J."/>
            <person name="Dunwell J.M."/>
            <person name="Nellist C.F."/>
            <person name="Harrison R.J."/>
        </authorList>
    </citation>
    <scope>NUCLEOTIDE SEQUENCE [LARGE SCALE GENOMIC DNA]</scope>
    <source>
        <strain evidence="3 5">SCRP249</strain>
        <strain evidence="2 7">SCRP324</strain>
        <strain evidence="4 6">SCRP333</strain>
    </source>
</reference>
<dbReference type="EMBL" id="QXFV01001355">
    <property type="protein sequence ID" value="KAE9007948.1"/>
    <property type="molecule type" value="Genomic_DNA"/>
</dbReference>
<name>A0A6A4F215_9STRA</name>
<proteinExistence type="predicted"/>
<dbReference type="InterPro" id="IPR023393">
    <property type="entry name" value="START-like_dom_sf"/>
</dbReference>
<keyword evidence="6" id="KW-1185">Reference proteome</keyword>
<accession>A0A6A4F215</accession>
<sequence length="266" mass="29896">MLTGCPIRATKDKKLYIFRISHPKTSKIYDLAATMPSARRTGSTCSPKLQHWRRPPARAPADNCPGQLLQQRLAAALGLVPLHARGRVGHEAPDVPGAVVPDEYRDRIDGLLVEFVAQAREDADGRKFQTKQRDVKAYVRCAPRIGAVKGVVFNAHHPHKVPQLQLILELSKRYTFDPQLLVMQRVHVFSDHTWVDHLTFKAVFPTTAKNFVNLRHWWVLRGGSMIVVATYAEDDSFVKSQDPQIVISPHSSGPRIKNPSQAKPRT</sequence>
<evidence type="ECO:0000313" key="4">
    <source>
        <dbReference type="EMBL" id="KAE9334480.1"/>
    </source>
</evidence>
<organism evidence="4 6">
    <name type="scientific">Phytophthora rubi</name>
    <dbReference type="NCBI Taxonomy" id="129364"/>
    <lineage>
        <taxon>Eukaryota</taxon>
        <taxon>Sar</taxon>
        <taxon>Stramenopiles</taxon>
        <taxon>Oomycota</taxon>
        <taxon>Peronosporomycetes</taxon>
        <taxon>Peronosporales</taxon>
        <taxon>Peronosporaceae</taxon>
        <taxon>Phytophthora</taxon>
    </lineage>
</organism>
<evidence type="ECO:0000313" key="6">
    <source>
        <dbReference type="Proteomes" id="UP000434957"/>
    </source>
</evidence>
<dbReference type="EMBL" id="QXFU01002178">
    <property type="protein sequence ID" value="KAE8989310.1"/>
    <property type="molecule type" value="Genomic_DNA"/>
</dbReference>
<comment type="caution">
    <text evidence="4">The sequence shown here is derived from an EMBL/GenBank/DDBJ whole genome shotgun (WGS) entry which is preliminary data.</text>
</comment>
<dbReference type="Proteomes" id="UP000435112">
    <property type="component" value="Unassembled WGS sequence"/>
</dbReference>
<evidence type="ECO:0000313" key="5">
    <source>
        <dbReference type="Proteomes" id="UP000429607"/>
    </source>
</evidence>
<evidence type="ECO:0000313" key="3">
    <source>
        <dbReference type="EMBL" id="KAE9007948.1"/>
    </source>
</evidence>
<evidence type="ECO:0000313" key="2">
    <source>
        <dbReference type="EMBL" id="KAE8989310.1"/>
    </source>
</evidence>
<dbReference type="Gene3D" id="3.30.530.20">
    <property type="match status" value="1"/>
</dbReference>
<feature type="region of interest" description="Disordered" evidence="1">
    <location>
        <begin position="245"/>
        <end position="266"/>
    </location>
</feature>
<dbReference type="AlphaFoldDB" id="A0A6A4F215"/>
<dbReference type="OrthoDB" id="196858at2759"/>
<gene>
    <name evidence="3" type="ORF">PR001_g16837</name>
    <name evidence="2" type="ORF">PR002_g21481</name>
    <name evidence="4" type="ORF">PR003_g13499</name>
</gene>
<dbReference type="Proteomes" id="UP000434957">
    <property type="component" value="Unassembled WGS sequence"/>
</dbReference>